<evidence type="ECO:0000313" key="2">
    <source>
        <dbReference type="EMBL" id="CAE6503444.1"/>
    </source>
</evidence>
<organism evidence="2 3">
    <name type="scientific">Nitrosomonas nitrosa</name>
    <dbReference type="NCBI Taxonomy" id="52442"/>
    <lineage>
        <taxon>Bacteria</taxon>
        <taxon>Pseudomonadati</taxon>
        <taxon>Pseudomonadota</taxon>
        <taxon>Betaproteobacteria</taxon>
        <taxon>Nitrosomonadales</taxon>
        <taxon>Nitrosomonadaceae</taxon>
        <taxon>Nitrosomonas</taxon>
    </lineage>
</organism>
<feature type="coiled-coil region" evidence="1">
    <location>
        <begin position="52"/>
        <end position="89"/>
    </location>
</feature>
<evidence type="ECO:0000313" key="3">
    <source>
        <dbReference type="Proteomes" id="UP000601736"/>
    </source>
</evidence>
<name>A0A8H9D8Y4_9PROT</name>
<dbReference type="EMBL" id="CAJNAP010000012">
    <property type="protein sequence ID" value="CAE6503444.1"/>
    <property type="molecule type" value="Genomic_DNA"/>
</dbReference>
<feature type="coiled-coil region" evidence="1">
    <location>
        <begin position="1"/>
        <end position="28"/>
    </location>
</feature>
<gene>
    <name evidence="2" type="ORF">NMYAN_20352</name>
</gene>
<sequence>MEELIKAHQQAKEKHALAIAELNALQTRENELKGKSYALTFQVDSAEQQLSKALTSESLEKARASVEEARKKESDVRMLLKNIERAINDIKLKLPALHNDVYLAEVEIWLAQKERLIQEAKAHSAIPQLIMKAYAAAWQTGYRWELEHFIREEIMKADFRVNPEVLAQLKNEMIKQIWPEPDTQILNL</sequence>
<keyword evidence="1" id="KW-0175">Coiled coil</keyword>
<proteinExistence type="predicted"/>
<dbReference type="AlphaFoldDB" id="A0A8H9D8Y4"/>
<evidence type="ECO:0000256" key="1">
    <source>
        <dbReference type="SAM" id="Coils"/>
    </source>
</evidence>
<reference evidence="2" key="1">
    <citation type="submission" date="2021-02" db="EMBL/GenBank/DDBJ databases">
        <authorList>
            <person name="Han P."/>
        </authorList>
    </citation>
    <scope>NUCLEOTIDE SEQUENCE</scope>
    <source>
        <strain evidence="2">Nitrosomonas nitrosa 18-3D</strain>
    </source>
</reference>
<comment type="caution">
    <text evidence="2">The sequence shown here is derived from an EMBL/GenBank/DDBJ whole genome shotgun (WGS) entry which is preliminary data.</text>
</comment>
<protein>
    <submittedName>
        <fullName evidence="2">Uncharacterized protein</fullName>
    </submittedName>
</protein>
<dbReference type="RefSeq" id="WP_204799741.1">
    <property type="nucleotide sequence ID" value="NZ_CAJNAP010000012.1"/>
</dbReference>
<accession>A0A8H9D8Y4</accession>
<dbReference type="Proteomes" id="UP000601736">
    <property type="component" value="Unassembled WGS sequence"/>
</dbReference>